<name>A0A8X8Z0P8_SALSN</name>
<dbReference type="PROSITE" id="PS00108">
    <property type="entry name" value="PROTEIN_KINASE_ST"/>
    <property type="match status" value="1"/>
</dbReference>
<dbReference type="EMBL" id="PNBA02000021">
    <property type="protein sequence ID" value="KAG6386597.1"/>
    <property type="molecule type" value="Genomic_DNA"/>
</dbReference>
<dbReference type="GO" id="GO:0003677">
    <property type="term" value="F:DNA binding"/>
    <property type="evidence" value="ECO:0007669"/>
    <property type="project" value="UniProtKB-KW"/>
</dbReference>
<comment type="caution">
    <text evidence="8">The sequence shown here is derived from an EMBL/GenBank/DDBJ whole genome shotgun (WGS) entry which is preliminary data.</text>
</comment>
<dbReference type="Gene3D" id="2.170.150.80">
    <property type="entry name" value="NAC domain"/>
    <property type="match status" value="1"/>
</dbReference>
<evidence type="ECO:0000259" key="7">
    <source>
        <dbReference type="PROSITE" id="PS51005"/>
    </source>
</evidence>
<sequence>MTSLRILQEHYVDKLHHNMIIFFLVFFYGGLGAAADPYHISIDGVAHSGRHWLREGSSTVSTAKGGLITARVSASRFSYSLKLSPGQKIMRFHFQPSSYIGFESSNDFFSVEAGNSSLLADFSASVTAHALAVNVIVKQFCVTVEENETLNLDFSPALGNSYAFVNGIDIISIPSITSPYCDSRVAPNPIIHVDSSTALERVHYQHVKWGPVSSGDDIASMFGVWAEQPSVGEDAEMATNKTWIAYVDVGFDYMVRLHFCEIGLHMDFVLLVNGRVALTSADILQQRRGNREFFWYNNYVVMDEELKQGDISVSLHSRHEFMDRRGPLEGFEVFKISSHHSPSWTLLRPLRFFSYITIILHICCIVFIFYLEDKMSRCEFTNEDNKPSSLSHRFSLAGILRICEYDGVGKGFMDCGREIVGINPFGIDSKQRENKFWTVIEPKQMILVDKYTPNGKLPDHLDKLERKRKQSQICIEVSRALKCLHTGPMIIHKDLKPGNVLLDNKFEARLSDFDLAKTLSFNESQSQDSTKLIGTCGYTGPGFITSGELTKKSNIFSSGALMMKVMFGRAAREPLREEDKCILTTLAERTKVEDDDYDKSQQENMNLIVPNEKIGIDNHVRWISIPRLWLRPVYTRDTFYLPTERLSTVYKSLYNKKSAVSAQVKLRLLATGLQEWQMPQVQVPWVLGEGGFGRVYKRFMNSESDQGFREWEAKSVVIIASLTGSQKCQMPPGVRFHPSDEELMIYYLSKKLKWVSAPLDIDHYDYYPWNLSKRSFSGENEWFNFSRWDGKRAWGATSRHQKATRMLMPVILSGAGKYTLMREYILEEKSAIYRYFKANKILLDELYRAKLSALTTLWQLELGVLMGSQKRQMCLKIRLHPTNEEDYGHYYKPWDLPKWSFFEEQEWFYFSPRDRKRTQGATSGHQKATGMHSPVVPIGITEWAMMLMGSQKRQMRLKIRLHPTNEEDYGHYYKPWDLPKWSFFGEQEWFYFSPRDRKRTQGATSGHQKATGMHSPVVPIGITEWAMMLEHMLEDDTNCPYRQYNDWLKHMIMIEYPPSALPLQKLTFKPHWK</sequence>
<evidence type="ECO:0000313" key="8">
    <source>
        <dbReference type="EMBL" id="KAG6386597.1"/>
    </source>
</evidence>
<dbReference type="GO" id="GO:0005524">
    <property type="term" value="F:ATP binding"/>
    <property type="evidence" value="ECO:0007669"/>
    <property type="project" value="InterPro"/>
</dbReference>
<reference evidence="8" key="1">
    <citation type="submission" date="2018-01" db="EMBL/GenBank/DDBJ databases">
        <authorList>
            <person name="Mao J.F."/>
        </authorList>
    </citation>
    <scope>NUCLEOTIDE SEQUENCE</scope>
    <source>
        <strain evidence="8">Huo1</strain>
        <tissue evidence="8">Leaf</tissue>
    </source>
</reference>
<evidence type="ECO:0000259" key="6">
    <source>
        <dbReference type="PROSITE" id="PS50011"/>
    </source>
</evidence>
<dbReference type="InterPro" id="IPR000719">
    <property type="entry name" value="Prot_kinase_dom"/>
</dbReference>
<protein>
    <recommendedName>
        <fullName evidence="10">Protein kinase domain-containing protein</fullName>
    </recommendedName>
</protein>
<organism evidence="8">
    <name type="scientific">Salvia splendens</name>
    <name type="common">Scarlet sage</name>
    <dbReference type="NCBI Taxonomy" id="180675"/>
    <lineage>
        <taxon>Eukaryota</taxon>
        <taxon>Viridiplantae</taxon>
        <taxon>Streptophyta</taxon>
        <taxon>Embryophyta</taxon>
        <taxon>Tracheophyta</taxon>
        <taxon>Spermatophyta</taxon>
        <taxon>Magnoliopsida</taxon>
        <taxon>eudicotyledons</taxon>
        <taxon>Gunneridae</taxon>
        <taxon>Pentapetalae</taxon>
        <taxon>asterids</taxon>
        <taxon>lamiids</taxon>
        <taxon>Lamiales</taxon>
        <taxon>Lamiaceae</taxon>
        <taxon>Nepetoideae</taxon>
        <taxon>Mentheae</taxon>
        <taxon>Salviinae</taxon>
        <taxon>Salvia</taxon>
        <taxon>Salvia subgen. Calosphace</taxon>
        <taxon>core Calosphace</taxon>
    </lineage>
</organism>
<dbReference type="PROSITE" id="PS50011">
    <property type="entry name" value="PROTEIN_KINASE_DOM"/>
    <property type="match status" value="1"/>
</dbReference>
<feature type="transmembrane region" description="Helical" evidence="5">
    <location>
        <begin position="352"/>
        <end position="371"/>
    </location>
</feature>
<dbReference type="PANTHER" id="PTHR34590">
    <property type="entry name" value="OS03G0124300 PROTEIN-RELATED"/>
    <property type="match status" value="1"/>
</dbReference>
<dbReference type="InterPro" id="IPR003441">
    <property type="entry name" value="NAC-dom"/>
</dbReference>
<keyword evidence="9" id="KW-1185">Reference proteome</keyword>
<reference evidence="8" key="2">
    <citation type="submission" date="2020-08" db="EMBL/GenBank/DDBJ databases">
        <title>Plant Genome Project.</title>
        <authorList>
            <person name="Zhang R.-G."/>
        </authorList>
    </citation>
    <scope>NUCLEOTIDE SEQUENCE</scope>
    <source>
        <strain evidence="8">Huo1</strain>
        <tissue evidence="8">Leaf</tissue>
    </source>
</reference>
<dbReference type="InterPro" id="IPR045272">
    <property type="entry name" value="ANXUR1/2-like"/>
</dbReference>
<keyword evidence="4" id="KW-0539">Nucleus</keyword>
<evidence type="ECO:0008006" key="10">
    <source>
        <dbReference type="Google" id="ProtNLM"/>
    </source>
</evidence>
<accession>A0A8X8Z0P8</accession>
<keyword evidence="5" id="KW-0472">Membrane</keyword>
<dbReference type="SUPFAM" id="SSF101941">
    <property type="entry name" value="NAC domain"/>
    <property type="match status" value="3"/>
</dbReference>
<keyword evidence="5" id="KW-0812">Transmembrane</keyword>
<dbReference type="SMART" id="SM00220">
    <property type="entry name" value="S_TKc"/>
    <property type="match status" value="1"/>
</dbReference>
<dbReference type="Pfam" id="PF00069">
    <property type="entry name" value="Pkinase"/>
    <property type="match status" value="1"/>
</dbReference>
<dbReference type="FunFam" id="2.60.120.430:FF:000003">
    <property type="entry name" value="FERONIA receptor-like kinase"/>
    <property type="match status" value="1"/>
</dbReference>
<gene>
    <name evidence="8" type="ORF">SASPL_151765</name>
</gene>
<dbReference type="PANTHER" id="PTHR34590:SF5">
    <property type="entry name" value="OS04G0586500 PROTEIN"/>
    <property type="match status" value="1"/>
</dbReference>
<dbReference type="InterPro" id="IPR011009">
    <property type="entry name" value="Kinase-like_dom_sf"/>
</dbReference>
<keyword evidence="3" id="KW-0804">Transcription</keyword>
<feature type="domain" description="NAC" evidence="7">
    <location>
        <begin position="730"/>
        <end position="880"/>
    </location>
</feature>
<evidence type="ECO:0000256" key="5">
    <source>
        <dbReference type="SAM" id="Phobius"/>
    </source>
</evidence>
<keyword evidence="1" id="KW-0805">Transcription regulation</keyword>
<feature type="transmembrane region" description="Helical" evidence="5">
    <location>
        <begin position="20"/>
        <end position="40"/>
    </location>
</feature>
<dbReference type="Gene3D" id="1.10.510.10">
    <property type="entry name" value="Transferase(Phosphotransferase) domain 1"/>
    <property type="match status" value="1"/>
</dbReference>
<dbReference type="Gene3D" id="2.60.120.430">
    <property type="entry name" value="Galactose-binding lectin"/>
    <property type="match status" value="1"/>
</dbReference>
<evidence type="ECO:0000256" key="2">
    <source>
        <dbReference type="ARBA" id="ARBA00023125"/>
    </source>
</evidence>
<dbReference type="Proteomes" id="UP000298416">
    <property type="component" value="Unassembled WGS sequence"/>
</dbReference>
<proteinExistence type="predicted"/>
<evidence type="ECO:0000256" key="1">
    <source>
        <dbReference type="ARBA" id="ARBA00023015"/>
    </source>
</evidence>
<keyword evidence="2" id="KW-0238">DNA-binding</keyword>
<dbReference type="GO" id="GO:0006355">
    <property type="term" value="P:regulation of DNA-templated transcription"/>
    <property type="evidence" value="ECO:0007669"/>
    <property type="project" value="InterPro"/>
</dbReference>
<dbReference type="InterPro" id="IPR036093">
    <property type="entry name" value="NAC_dom_sf"/>
</dbReference>
<evidence type="ECO:0000313" key="9">
    <source>
        <dbReference type="Proteomes" id="UP000298416"/>
    </source>
</evidence>
<dbReference type="PROSITE" id="PS51005">
    <property type="entry name" value="NAC"/>
    <property type="match status" value="1"/>
</dbReference>
<evidence type="ECO:0000256" key="4">
    <source>
        <dbReference type="ARBA" id="ARBA00023242"/>
    </source>
</evidence>
<dbReference type="InterPro" id="IPR008271">
    <property type="entry name" value="Ser/Thr_kinase_AS"/>
</dbReference>
<keyword evidence="5" id="KW-1133">Transmembrane helix</keyword>
<feature type="domain" description="Protein kinase" evidence="6">
    <location>
        <begin position="300"/>
        <end position="630"/>
    </location>
</feature>
<evidence type="ECO:0000256" key="3">
    <source>
        <dbReference type="ARBA" id="ARBA00023163"/>
    </source>
</evidence>
<dbReference type="SUPFAM" id="SSF56112">
    <property type="entry name" value="Protein kinase-like (PK-like)"/>
    <property type="match status" value="1"/>
</dbReference>
<dbReference type="Pfam" id="PF02365">
    <property type="entry name" value="NAM"/>
    <property type="match status" value="1"/>
</dbReference>
<dbReference type="GO" id="GO:0004714">
    <property type="term" value="F:transmembrane receptor protein tyrosine kinase activity"/>
    <property type="evidence" value="ECO:0007669"/>
    <property type="project" value="InterPro"/>
</dbReference>
<dbReference type="AlphaFoldDB" id="A0A8X8Z0P8"/>